<dbReference type="EMBL" id="CP031517">
    <property type="protein sequence ID" value="QOS39074.1"/>
    <property type="molecule type" value="Genomic_DNA"/>
</dbReference>
<dbReference type="Pfam" id="PF02452">
    <property type="entry name" value="PemK_toxin"/>
    <property type="match status" value="1"/>
</dbReference>
<keyword evidence="1" id="KW-0175">Coiled coil</keyword>
<dbReference type="KEGG" id="trc:DYE49_00840"/>
<evidence type="ECO:0000256" key="1">
    <source>
        <dbReference type="SAM" id="Coils"/>
    </source>
</evidence>
<accession>A0A7M1XHX4</accession>
<protein>
    <submittedName>
        <fullName evidence="2">Uncharacterized protein</fullName>
    </submittedName>
</protein>
<dbReference type="SUPFAM" id="SSF50118">
    <property type="entry name" value="Cell growth inhibitor/plasmid maintenance toxic component"/>
    <property type="match status" value="1"/>
</dbReference>
<dbReference type="Gene3D" id="2.30.30.110">
    <property type="match status" value="1"/>
</dbReference>
<evidence type="ECO:0000313" key="3">
    <source>
        <dbReference type="Proteomes" id="UP000593591"/>
    </source>
</evidence>
<dbReference type="GO" id="GO:0003677">
    <property type="term" value="F:DNA binding"/>
    <property type="evidence" value="ECO:0007669"/>
    <property type="project" value="InterPro"/>
</dbReference>
<evidence type="ECO:0000313" key="2">
    <source>
        <dbReference type="EMBL" id="QOS39074.1"/>
    </source>
</evidence>
<gene>
    <name evidence="2" type="ORF">DYE49_00840</name>
</gene>
<dbReference type="AlphaFoldDB" id="A0A7M1XHX4"/>
<name>A0A7M1XHX4_9SPIR</name>
<dbReference type="InterPro" id="IPR003477">
    <property type="entry name" value="PemK-like"/>
</dbReference>
<feature type="coiled-coil region" evidence="1">
    <location>
        <begin position="186"/>
        <end position="213"/>
    </location>
</feature>
<dbReference type="InterPro" id="IPR011067">
    <property type="entry name" value="Plasmid_toxin/cell-grow_inhib"/>
</dbReference>
<reference evidence="2 3" key="1">
    <citation type="submission" date="2018-08" db="EMBL/GenBank/DDBJ databases">
        <title>The first complete genome of Treponema rectale (CHPAT), a commensal spirochete of the bovine rectum.</title>
        <authorList>
            <person name="Staton G.J."/>
            <person name="Clegg S.R."/>
            <person name="Carter S.D."/>
            <person name="Radford A.D."/>
            <person name="Darby A."/>
            <person name="Hall N."/>
            <person name="Birtles R.J."/>
            <person name="Evans N.J."/>
        </authorList>
    </citation>
    <scope>NUCLEOTIDE SEQUENCE [LARGE SCALE GENOMIC DNA]</scope>
    <source>
        <strain evidence="2 3">CHPA</strain>
    </source>
</reference>
<proteinExistence type="predicted"/>
<sequence length="225" mass="25877">MAFINKAEVTLLCKSIKDNKRVKASSCPQLLGYYQEVIKHFNEKMENESVYNLSQIINGIDHLLENKELKPFGGDCPRGSILLVDCGFDNFGYEFSYIHPCVVLAQTHYNIYIAPCSSKKYNTNHPEILNVDSSEGFSCNTAIIMNAIRWCAKDRAVALLGTTTKKVLDDIETYLLEHNYKFKSMMKENSRYIDKLEKEIHQLRQQMNDLKTSNQVNLQKDFSLV</sequence>
<dbReference type="Proteomes" id="UP000593591">
    <property type="component" value="Chromosome"/>
</dbReference>
<organism evidence="2 3">
    <name type="scientific">Treponema rectale</name>
    <dbReference type="NCBI Taxonomy" id="744512"/>
    <lineage>
        <taxon>Bacteria</taxon>
        <taxon>Pseudomonadati</taxon>
        <taxon>Spirochaetota</taxon>
        <taxon>Spirochaetia</taxon>
        <taxon>Spirochaetales</taxon>
        <taxon>Treponemataceae</taxon>
        <taxon>Treponema</taxon>
    </lineage>
</organism>